<evidence type="ECO:0000256" key="3">
    <source>
        <dbReference type="ARBA" id="ARBA00022763"/>
    </source>
</evidence>
<dbReference type="GO" id="GO:0006307">
    <property type="term" value="P:DNA alkylation repair"/>
    <property type="evidence" value="ECO:0007669"/>
    <property type="project" value="TreeGrafter"/>
</dbReference>
<dbReference type="GO" id="GO:0032993">
    <property type="term" value="C:protein-DNA complex"/>
    <property type="evidence" value="ECO:0007669"/>
    <property type="project" value="TreeGrafter"/>
</dbReference>
<feature type="domain" description="HhH-GPD" evidence="6">
    <location>
        <begin position="89"/>
        <end position="246"/>
    </location>
</feature>
<dbReference type="CDD" id="cd00056">
    <property type="entry name" value="ENDO3c"/>
    <property type="match status" value="1"/>
</dbReference>
<evidence type="ECO:0000256" key="2">
    <source>
        <dbReference type="ARBA" id="ARBA00012000"/>
    </source>
</evidence>
<dbReference type="InterPro" id="IPR003265">
    <property type="entry name" value="HhH-GPD_domain"/>
</dbReference>
<evidence type="ECO:0000313" key="8">
    <source>
        <dbReference type="Proteomes" id="UP000252770"/>
    </source>
</evidence>
<dbReference type="EMBL" id="QOUI01000010">
    <property type="protein sequence ID" value="RCK68680.1"/>
    <property type="molecule type" value="Genomic_DNA"/>
</dbReference>
<dbReference type="PANTHER" id="PTHR43003">
    <property type="entry name" value="DNA-3-METHYLADENINE GLYCOSYLASE"/>
    <property type="match status" value="1"/>
</dbReference>
<dbReference type="GO" id="GO:0005737">
    <property type="term" value="C:cytoplasm"/>
    <property type="evidence" value="ECO:0007669"/>
    <property type="project" value="TreeGrafter"/>
</dbReference>
<sequence>MVSATGVHCTAAHPPRRPPRAWQSAGVRPPEPDSPPPPDGGTLDAERFAATLDLVVDADARLAAVVDRFGRPGFWSRPPSFATLVLLVLEQQVSLASGKATFDRLRALAGAVTPEAVAPLDLDALRGCGLTRQKAGYVADLARGVLDGTVDWAAVITGDRDACRRALLGVRGIGPWTADVWLLACRGFPDEWPVGDRALQVGCGEVVGAPGPLTGEALVDVARDWVPHRSTVARVVWHDYLARRRRAETVVEGLDGL</sequence>
<evidence type="ECO:0000259" key="6">
    <source>
        <dbReference type="SMART" id="SM00478"/>
    </source>
</evidence>
<comment type="catalytic activity">
    <reaction evidence="1">
        <text>Hydrolysis of alkylated DNA, releasing 3-methyladenine, 3-methylguanine, 7-methylguanine and 7-methyladenine.</text>
        <dbReference type="EC" id="3.2.2.21"/>
    </reaction>
</comment>
<dbReference type="PANTHER" id="PTHR43003:SF5">
    <property type="entry name" value="DNA-3-METHYLADENINE GLYCOSYLASE"/>
    <property type="match status" value="1"/>
</dbReference>
<organism evidence="7 8">
    <name type="scientific">Desertihabitans brevis</name>
    <dbReference type="NCBI Taxonomy" id="2268447"/>
    <lineage>
        <taxon>Bacteria</taxon>
        <taxon>Bacillati</taxon>
        <taxon>Actinomycetota</taxon>
        <taxon>Actinomycetes</taxon>
        <taxon>Propionibacteriales</taxon>
        <taxon>Propionibacteriaceae</taxon>
        <taxon>Desertihabitans</taxon>
    </lineage>
</organism>
<keyword evidence="3" id="KW-0227">DNA damage</keyword>
<dbReference type="InterPro" id="IPR011257">
    <property type="entry name" value="DNA_glycosylase"/>
</dbReference>
<gene>
    <name evidence="7" type="ORF">DT076_15200</name>
</gene>
<dbReference type="GO" id="GO:0008725">
    <property type="term" value="F:DNA-3-methyladenine glycosylase activity"/>
    <property type="evidence" value="ECO:0007669"/>
    <property type="project" value="TreeGrafter"/>
</dbReference>
<dbReference type="InterPro" id="IPR051912">
    <property type="entry name" value="Alkylbase_DNA_Glycosylase/TA"/>
</dbReference>
<dbReference type="GO" id="GO:0032131">
    <property type="term" value="F:alkylated DNA binding"/>
    <property type="evidence" value="ECO:0007669"/>
    <property type="project" value="TreeGrafter"/>
</dbReference>
<accession>A0A367YSA4</accession>
<dbReference type="SMART" id="SM00478">
    <property type="entry name" value="ENDO3c"/>
    <property type="match status" value="1"/>
</dbReference>
<proteinExistence type="predicted"/>
<dbReference type="EC" id="3.2.2.21" evidence="2"/>
<evidence type="ECO:0000256" key="1">
    <source>
        <dbReference type="ARBA" id="ARBA00000086"/>
    </source>
</evidence>
<keyword evidence="8" id="KW-1185">Reference proteome</keyword>
<evidence type="ECO:0000313" key="7">
    <source>
        <dbReference type="EMBL" id="RCK68680.1"/>
    </source>
</evidence>
<keyword evidence="4" id="KW-0234">DNA repair</keyword>
<feature type="region of interest" description="Disordered" evidence="5">
    <location>
        <begin position="1"/>
        <end position="44"/>
    </location>
</feature>
<protein>
    <recommendedName>
        <fullName evidence="2">DNA-3-methyladenine glycosylase II</fullName>
        <ecNumber evidence="2">3.2.2.21</ecNumber>
    </recommendedName>
</protein>
<comment type="caution">
    <text evidence="7">The sequence shown here is derived from an EMBL/GenBank/DDBJ whole genome shotgun (WGS) entry which is preliminary data.</text>
</comment>
<evidence type="ECO:0000256" key="5">
    <source>
        <dbReference type="SAM" id="MobiDB-lite"/>
    </source>
</evidence>
<dbReference type="Proteomes" id="UP000252770">
    <property type="component" value="Unassembled WGS sequence"/>
</dbReference>
<reference evidence="7 8" key="1">
    <citation type="submission" date="2018-07" db="EMBL/GenBank/DDBJ databases">
        <title>Desertimonas flava gen. nov. sp. nov.</title>
        <authorList>
            <person name="Liu S."/>
        </authorList>
    </citation>
    <scope>NUCLEOTIDE SEQUENCE [LARGE SCALE GENOMIC DNA]</scope>
    <source>
        <strain evidence="7 8">16Sb5-5</strain>
    </source>
</reference>
<dbReference type="AlphaFoldDB" id="A0A367YSA4"/>
<evidence type="ECO:0000256" key="4">
    <source>
        <dbReference type="ARBA" id="ARBA00023204"/>
    </source>
</evidence>
<dbReference type="GO" id="GO:0043916">
    <property type="term" value="F:DNA-7-methylguanine glycosylase activity"/>
    <property type="evidence" value="ECO:0007669"/>
    <property type="project" value="TreeGrafter"/>
</dbReference>
<dbReference type="SUPFAM" id="SSF48150">
    <property type="entry name" value="DNA-glycosylase"/>
    <property type="match status" value="1"/>
</dbReference>
<dbReference type="GO" id="GO:0006285">
    <property type="term" value="P:base-excision repair, AP site formation"/>
    <property type="evidence" value="ECO:0007669"/>
    <property type="project" value="TreeGrafter"/>
</dbReference>
<dbReference type="Gene3D" id="1.10.340.30">
    <property type="entry name" value="Hypothetical protein, domain 2"/>
    <property type="match status" value="1"/>
</dbReference>
<dbReference type="Gene3D" id="1.10.1670.40">
    <property type="match status" value="1"/>
</dbReference>
<name>A0A367YSA4_9ACTN</name>
<dbReference type="Pfam" id="PF00730">
    <property type="entry name" value="HhH-GPD"/>
    <property type="match status" value="1"/>
</dbReference>